<dbReference type="EMBL" id="JAVDSJ010000005">
    <property type="protein sequence ID" value="MDR6585543.1"/>
    <property type="molecule type" value="Genomic_DNA"/>
</dbReference>
<evidence type="ECO:0000313" key="1">
    <source>
        <dbReference type="EMBL" id="MDR6585543.1"/>
    </source>
</evidence>
<proteinExistence type="predicted"/>
<organism evidence="1 2">
    <name type="scientific">Herbaspirillum frisingense</name>
    <dbReference type="NCBI Taxonomy" id="92645"/>
    <lineage>
        <taxon>Bacteria</taxon>
        <taxon>Pseudomonadati</taxon>
        <taxon>Pseudomonadota</taxon>
        <taxon>Betaproteobacteria</taxon>
        <taxon>Burkholderiales</taxon>
        <taxon>Oxalobacteraceae</taxon>
        <taxon>Herbaspirillum</taxon>
    </lineage>
</organism>
<evidence type="ECO:0000313" key="2">
    <source>
        <dbReference type="Proteomes" id="UP001260715"/>
    </source>
</evidence>
<comment type="caution">
    <text evidence="1">The sequence shown here is derived from an EMBL/GenBank/DDBJ whole genome shotgun (WGS) entry which is preliminary data.</text>
</comment>
<gene>
    <name evidence="1" type="ORF">J2W50_003761</name>
</gene>
<sequence>MKEGTIHSLIVGKTLFEEASRQIKSGDRYLATAGLITIQDCLEIVLLALLSERDVDQGESLEKKKFDELVAALKVAGVRVPKTGTLRALNKERVVAKHYGQLVEPITANNYLAAAELAIDDMCRQVIGKGILEIFLHDLLQQSESKDYLIQAQSQISQRLYLGALYSIRQAIFVEIEHEYDISSYAQKEFMSYLDPSLVNSRPWFQKSPLHCRDPHWIAAHVQAPVDFIQIDYEYLRRDALLWGLIPSDVENLLRLTPRSYKANGNWHYELNSGIRTVSESQENATFCLDRAIHIIKKLQQYKNSHKWLWHFSAYLVDISPGSPIFRSTSTLSGILGYTVSHFEYKEFKRVTGFDQQVYIGVQGRDPSLPEEDGSSAIFGFVRLDNLLSVTQ</sequence>
<name>A0ABU1PK96_9BURK</name>
<protein>
    <submittedName>
        <fullName evidence="1">Uncharacterized protein</fullName>
    </submittedName>
</protein>
<dbReference type="RefSeq" id="WP_310011392.1">
    <property type="nucleotide sequence ID" value="NZ_JAVDSJ010000005.1"/>
</dbReference>
<accession>A0ABU1PK96</accession>
<dbReference type="Proteomes" id="UP001260715">
    <property type="component" value="Unassembled WGS sequence"/>
</dbReference>
<reference evidence="1 2" key="1">
    <citation type="submission" date="2023-07" db="EMBL/GenBank/DDBJ databases">
        <title>Sorghum-associated microbial communities from plants grown in Nebraska, USA.</title>
        <authorList>
            <person name="Schachtman D."/>
        </authorList>
    </citation>
    <scope>NUCLEOTIDE SEQUENCE [LARGE SCALE GENOMIC DNA]</scope>
    <source>
        <strain evidence="1 2">596</strain>
    </source>
</reference>
<keyword evidence="2" id="KW-1185">Reference proteome</keyword>